<accession>A0A0J1HCV2</accession>
<dbReference type="EMBL" id="LDOT01000001">
    <property type="protein sequence ID" value="KLV09524.1"/>
    <property type="molecule type" value="Genomic_DNA"/>
</dbReference>
<dbReference type="OrthoDB" id="1118163at2"/>
<dbReference type="Pfam" id="PF04199">
    <property type="entry name" value="Cyclase"/>
    <property type="match status" value="1"/>
</dbReference>
<keyword evidence="2" id="KW-1185">Reference proteome</keyword>
<protein>
    <recommendedName>
        <fullName evidence="3">Cyclase</fullName>
    </recommendedName>
</protein>
<evidence type="ECO:0008006" key="3">
    <source>
        <dbReference type="Google" id="ProtNLM"/>
    </source>
</evidence>
<name>A0A0J1HCV2_9GAMM</name>
<dbReference type="InterPro" id="IPR037175">
    <property type="entry name" value="KFase_sf"/>
</dbReference>
<dbReference type="Proteomes" id="UP000036097">
    <property type="component" value="Unassembled WGS sequence"/>
</dbReference>
<evidence type="ECO:0000313" key="2">
    <source>
        <dbReference type="Proteomes" id="UP000036097"/>
    </source>
</evidence>
<dbReference type="PATRIC" id="fig|1195763.3.peg.9"/>
<sequence>MTHHLISLELDETHPAYQWAKRQSDSVNAFGHIGTHIDCYTRRPTQTHYRTEAVVIDCREGMPTAADIERYQIQGKALVLYTANTAAHQYGTEAYGKHDTALHSDVLDAILGQSPAFIIIDSYGIGQHGDEHMAFDRRCEAAGCFVVENVLLTPPIAEQLRQVVIAIPATRQDATGLRCEVMAICPSENHHADS</sequence>
<dbReference type="RefSeq" id="WP_084722106.1">
    <property type="nucleotide sequence ID" value="NZ_LDOT01000001.1"/>
</dbReference>
<reference evidence="1 2" key="1">
    <citation type="submission" date="2015-05" db="EMBL/GenBank/DDBJ databases">
        <title>Photobacterium galathea sp. nov.</title>
        <authorList>
            <person name="Machado H."/>
            <person name="Gram L."/>
        </authorList>
    </citation>
    <scope>NUCLEOTIDE SEQUENCE [LARGE SCALE GENOMIC DNA]</scope>
    <source>
        <strain evidence="1 2">CGMCC 1.12159</strain>
    </source>
</reference>
<proteinExistence type="predicted"/>
<dbReference type="SUPFAM" id="SSF102198">
    <property type="entry name" value="Putative cyclase"/>
    <property type="match status" value="1"/>
</dbReference>
<dbReference type="AlphaFoldDB" id="A0A0J1HCV2"/>
<dbReference type="GO" id="GO:0019441">
    <property type="term" value="P:L-tryptophan catabolic process to kynurenine"/>
    <property type="evidence" value="ECO:0007669"/>
    <property type="project" value="InterPro"/>
</dbReference>
<dbReference type="GO" id="GO:0004061">
    <property type="term" value="F:arylformamidase activity"/>
    <property type="evidence" value="ECO:0007669"/>
    <property type="project" value="InterPro"/>
</dbReference>
<dbReference type="Gene3D" id="3.50.30.50">
    <property type="entry name" value="Putative cyclase"/>
    <property type="match status" value="1"/>
</dbReference>
<dbReference type="InterPro" id="IPR007325">
    <property type="entry name" value="KFase/CYL"/>
</dbReference>
<evidence type="ECO:0000313" key="1">
    <source>
        <dbReference type="EMBL" id="KLV09524.1"/>
    </source>
</evidence>
<gene>
    <name evidence="1" type="ORF">ABT56_00050</name>
</gene>
<dbReference type="STRING" id="1195763.ABT56_00050"/>
<organism evidence="1 2">
    <name type="scientific">Photobacterium aquae</name>
    <dbReference type="NCBI Taxonomy" id="1195763"/>
    <lineage>
        <taxon>Bacteria</taxon>
        <taxon>Pseudomonadati</taxon>
        <taxon>Pseudomonadota</taxon>
        <taxon>Gammaproteobacteria</taxon>
        <taxon>Vibrionales</taxon>
        <taxon>Vibrionaceae</taxon>
        <taxon>Photobacterium</taxon>
    </lineage>
</organism>
<comment type="caution">
    <text evidence="1">The sequence shown here is derived from an EMBL/GenBank/DDBJ whole genome shotgun (WGS) entry which is preliminary data.</text>
</comment>